<protein>
    <submittedName>
        <fullName evidence="2">Uncharacterized protein</fullName>
    </submittedName>
</protein>
<dbReference type="EMBL" id="ANJA01002113">
    <property type="protein sequence ID" value="ETO72040.1"/>
    <property type="molecule type" value="Genomic_DNA"/>
</dbReference>
<feature type="compositionally biased region" description="Basic residues" evidence="1">
    <location>
        <begin position="290"/>
        <end position="300"/>
    </location>
</feature>
<evidence type="ECO:0000313" key="2">
    <source>
        <dbReference type="EMBL" id="ETO72040.1"/>
    </source>
</evidence>
<sequence length="406" mass="45437">QGRRKPVNRYEQHRRSKLVLEALRDGAADKKMIEHSLQETFICQQPSYIKVLFNLTLLSGFTDKQLMQQLVHTIWSAIEKHYDLNVASGELELVQKFEKIAASDFTSVSHLFRQLKAARDQVNRDSVDVLEIGLILQQLMLIKVLAVPPGQLWGMGVSFTKNDSTLDKVESKLNAIFGNKTKAQITALGNGVPANHVEVKAAKSSQATGTALGKRKARTDPERDMHYNLSDRSRCYCGGAHNDISGGPRFKKDYTNRQNDQQWKVKRRGIWSRARSDDQAQVDHAPTPKVKGKGKGKLKAKGRERNVVPTEARLPTNVGMELPVMSGGDPAMLDAQADESAIDVGVNDGRIYEVKREEEAVSPDEQQIVEEISLQKMRLEDMVPMLYLSLLDEGTFLASESWVLDS</sequence>
<feature type="non-terminal residue" evidence="2">
    <location>
        <position position="1"/>
    </location>
</feature>
<name>A0A080ZZH9_PHYNI</name>
<feature type="region of interest" description="Disordered" evidence="1">
    <location>
        <begin position="272"/>
        <end position="304"/>
    </location>
</feature>
<dbReference type="AlphaFoldDB" id="A0A080ZZH9"/>
<evidence type="ECO:0000313" key="3">
    <source>
        <dbReference type="Proteomes" id="UP000028582"/>
    </source>
</evidence>
<comment type="caution">
    <text evidence="2">The sequence shown here is derived from an EMBL/GenBank/DDBJ whole genome shotgun (WGS) entry which is preliminary data.</text>
</comment>
<gene>
    <name evidence="2" type="ORF">F444_11725</name>
</gene>
<dbReference type="OrthoDB" id="113102at2759"/>
<proteinExistence type="predicted"/>
<accession>A0A080ZZH9</accession>
<organism evidence="2 3">
    <name type="scientific">Phytophthora nicotianae P1976</name>
    <dbReference type="NCBI Taxonomy" id="1317066"/>
    <lineage>
        <taxon>Eukaryota</taxon>
        <taxon>Sar</taxon>
        <taxon>Stramenopiles</taxon>
        <taxon>Oomycota</taxon>
        <taxon>Peronosporomycetes</taxon>
        <taxon>Peronosporales</taxon>
        <taxon>Peronosporaceae</taxon>
        <taxon>Phytophthora</taxon>
    </lineage>
</organism>
<dbReference type="Proteomes" id="UP000028582">
    <property type="component" value="Unassembled WGS sequence"/>
</dbReference>
<reference evidence="2 3" key="1">
    <citation type="submission" date="2013-11" db="EMBL/GenBank/DDBJ databases">
        <title>The Genome Sequence of Phytophthora parasitica P1976.</title>
        <authorList>
            <consortium name="The Broad Institute Genomics Platform"/>
            <person name="Russ C."/>
            <person name="Tyler B."/>
            <person name="Panabieres F."/>
            <person name="Shan W."/>
            <person name="Tripathy S."/>
            <person name="Grunwald N."/>
            <person name="Machado M."/>
            <person name="Johnson C.S."/>
            <person name="Walker B."/>
            <person name="Young S."/>
            <person name="Zeng Q."/>
            <person name="Gargeya S."/>
            <person name="Fitzgerald M."/>
            <person name="Haas B."/>
            <person name="Abouelleil A."/>
            <person name="Allen A.W."/>
            <person name="Alvarado L."/>
            <person name="Arachchi H.M."/>
            <person name="Berlin A.M."/>
            <person name="Chapman S.B."/>
            <person name="Gainer-Dewar J."/>
            <person name="Goldberg J."/>
            <person name="Griggs A."/>
            <person name="Gujja S."/>
            <person name="Hansen M."/>
            <person name="Howarth C."/>
            <person name="Imamovic A."/>
            <person name="Ireland A."/>
            <person name="Larimer J."/>
            <person name="McCowan C."/>
            <person name="Murphy C."/>
            <person name="Pearson M."/>
            <person name="Poon T.W."/>
            <person name="Priest M."/>
            <person name="Roberts A."/>
            <person name="Saif S."/>
            <person name="Shea T."/>
            <person name="Sisk P."/>
            <person name="Sykes S."/>
            <person name="Wortman J."/>
            <person name="Nusbaum C."/>
            <person name="Birren B."/>
        </authorList>
    </citation>
    <scope>NUCLEOTIDE SEQUENCE [LARGE SCALE GENOMIC DNA]</scope>
    <source>
        <strain evidence="2 3">P1976</strain>
    </source>
</reference>
<evidence type="ECO:0000256" key="1">
    <source>
        <dbReference type="SAM" id="MobiDB-lite"/>
    </source>
</evidence>